<organism evidence="8 9">
    <name type="scientific">Phellinidium pouzarii</name>
    <dbReference type="NCBI Taxonomy" id="167371"/>
    <lineage>
        <taxon>Eukaryota</taxon>
        <taxon>Fungi</taxon>
        <taxon>Dikarya</taxon>
        <taxon>Basidiomycota</taxon>
        <taxon>Agaricomycotina</taxon>
        <taxon>Agaricomycetes</taxon>
        <taxon>Hymenochaetales</taxon>
        <taxon>Hymenochaetaceae</taxon>
        <taxon>Phellinidium</taxon>
    </lineage>
</organism>
<evidence type="ECO:0000256" key="4">
    <source>
        <dbReference type="PROSITE-ProRule" id="PRU01363"/>
    </source>
</evidence>
<dbReference type="PROSITE" id="PS50075">
    <property type="entry name" value="CARRIER"/>
    <property type="match status" value="3"/>
</dbReference>
<evidence type="ECO:0000313" key="8">
    <source>
        <dbReference type="EMBL" id="THH06897.1"/>
    </source>
</evidence>
<sequence length="2657" mass="285718">PGSGHLQAVDCAGDILSYPQLVTLAYAISQELCAYASPQATNGNTNAKFVVAIVSENHPYALATILGAWLAGGVAAPLDAHAPDALLRGMLAGVHPSVVVLPETAEAAVRIVKEMNFPVHMYAPSNGIPQLLAKFSISEDMDALDVSAIDMKALPAAADDALYLYTSSASSVQQLKCVPLDHATFIQNAARELELWYARRKATDGSAVEGVDQLGRFRVLGWGPFSHIMALAHDLTVYVALPGGCYVFGVPPAGYPIPAAAISSENESKGGTEDSNDLGLTLLHTAHRARANIIACVPWLFSSIRAACDRVSPSERTKHMQTLRNFRQLMAGGALPDASLLAWASENGFKMEVSVGMTECGGGVLEADADDVVSTGGYPADACLVADATLALLDEDGAESDKYGELVIRSRHVSRGYHNIVSAAHSTSPSKDGVTTFRTGDIYSVSYPASSLSNHAFPDPTIATRTSNLKPGARLCWEGRRDDFIQLASGELLDPRGSECALAQSAYIECAALVGDTFGKGAAQYVCAILEVPSGSSHAAPDGSKEKKQPGFNPQEVLRALARVNGGTQPPLRVPASRVVVLSDGEQIPLNRKGEVWRKKLEELFGERVRALLKGEGSRFKEVEVAKIREKKEEGSMKISLDEVESSVSQIVAEVLGISQDLLDGNSGATFAELGMDSNMAIRIVAALNARFALSLSQSTAHDYVDVSQLTNAIFELLTEKNAPKSSIFKTGSKKFKNMESSDLDDVVIVGQAFRLPGNVNDAAAFWDAVIRRRTDVLTHMGSDERWDHASFYVPPGSTAPRDAGTINFTQMGHIEIAAYDAAFFGISPAEARTVTPAARAALEVSLDALENANVTLSALKGSDAAVFVAQGPEFGFADLLYEEKGFGAYDRYYGTGVADSAISGRLSYFLDIHGPSVTLNTACSGGLVALDNACSAIQHGGSEVAIVCAVNVHVWPGNFGFLSANQMSSLHGRCATFSKDADGYVPSEGAVALVVKSRRAALRDNDNIIGIVRATAVRHNGRSQGLVAPNSKAQAALTRGVLARAGINPGDVDFVENHGTGTILGDMMEIQALNEVFGGSHTEVAPLVLGAAKTVFGHTESAAGLVGVTKALLSLRHGIVPGLAHLDGTNLSPRIDPSITPLRISHEATTLHRKEGLPLRALSLSFGFAGTIAAVVLEEYQPSKSQKATLKPTIATHSRPVPHLFVVSAKTEKALLEYLRAYIIYCAQANEKELDDICYTACIGREHYRFRFACICTSLKELIGHIEGALAAATKKPIAAIVSKPRIAFAFPGQGSQWQGMGRALADHDERFCAYLMDYTQQASELLKVDLMPLLLEPMNGEGKDKTSAINETHISQACIFVFQCAMVRWLDSFGIRPSATLTHSLGEIAAAVVSKAMSFRVALEFVVVRANAMRPERTNGGLMAAIRAPAEPIIKRITALGLSASVTIAAFNADTQHVVSGDAEAIRKLVDDLAAKAIKGTVLSVNQGFHSHCIDASLGPMREYFERQEFSPGQPTLPYYSSVEGRALMNGEKLDAGYWVKQARQPVRFSNAARAMLSEGNYQAILDVGPQNVIAHLLKDASTRTPTSMLISSICDRPATNTLAPLMQSLATLFVLGVTPDFHEFYAGRRASVKKIAIPTYPWQKQRHYPTIIPSRMGSSKGSRKNDSYSKSWEIGKELGLLLEKDHTINGVPIIPAAALSMFVSLEARKARPASSCVDIRFLKPMLLETPGEDVLKLNLQGDSFTCIHLQGTVEKGVICSGTLRPASPASAISIGDDAIHPGLAMSKDDVYEKFKDNLVRFGPSFQCIQRIDFSADHATSLIEVLSSGNIQHDFARKIDAIFHMFGAIAPEGPPELNSGGAFLPSAVNGLTLLTDTLPERLVCRYHLPITVAPNSKKMTAAFEVRDESGVLLITCTDYVVSWIPSTMPITRGPKKDGLPLLRPTWSQKSLESSVYSFTPRPESDLIYIGSGRMQEAFEIQAKASSLNLLVVNDFNAFFGTGACELCSRSSSAKSTQHSRWCAKREGSYFIVFDAMPLDDILVSESTMISSATTALNFVKAVTPHLVSPRISSVVVLTQNTLQIRPYEKDNSRALFQSTALSPVCLLGSFVHGMVRVVRQESSSRLVSALDFPSGILPSDVCNAVLHELESSNGGNSPIAYRLTEERKVVRLESRLVDDGYWTPAPKVAPSSRNRKCAVIVGMGDIGIELGEQLMLKGWSAVVFIGQKSRSDIEVASTLINLEADGVELRYVQADIASFVSVRDALETINTELGPIHSIVCTTDVAKNSTIAETTVEQLVSVIKPKALGPWNLHVACEELEINVERFVMLSTVSVSLGEPGQLPYVSAYSFVDELAGYRSSIISSKTARTYSIQLGSWNASDSEINHRKGIHEISNAQGIPLILSALENDLDLPTVSVLAKIRFSLLHGNGIYSSDPYFKTVINSNVSDVIFSKKPVTLAAPTTHPAQISTAAVEKFIAESLQNILGMTPTDFESLDSSTPVLSLGIDSISFTQLRADVSSKYEVDLPTSFLGEDSLTLGELAEYTADKAKEQRGSDKNSSTDTLVTDIDLSAKDTEKFISESLQAVLGMTSESLDSSMPVLSLGIDSISFTQLRADVFKKYEVDIPMSFLGEETLTLSELAEYTVEKAREVKNN</sequence>
<dbReference type="GO" id="GO:0044550">
    <property type="term" value="P:secondary metabolite biosynthetic process"/>
    <property type="evidence" value="ECO:0007669"/>
    <property type="project" value="UniProtKB-ARBA"/>
</dbReference>
<dbReference type="PROSITE" id="PS52004">
    <property type="entry name" value="KS3_2"/>
    <property type="match status" value="1"/>
</dbReference>
<dbReference type="Pfam" id="PF14765">
    <property type="entry name" value="PS-DH"/>
    <property type="match status" value="1"/>
</dbReference>
<evidence type="ECO:0008006" key="10">
    <source>
        <dbReference type="Google" id="ProtNLM"/>
    </source>
</evidence>
<feature type="active site" description="Proton donor; for dehydratase activity" evidence="4">
    <location>
        <position position="1842"/>
    </location>
</feature>
<dbReference type="Gene3D" id="3.40.366.10">
    <property type="entry name" value="Malonyl-Coenzyme A Acyl Carrier Protein, domain 2"/>
    <property type="match status" value="1"/>
</dbReference>
<dbReference type="InterPro" id="IPR042104">
    <property type="entry name" value="PKS_dehydratase_sf"/>
</dbReference>
<dbReference type="Pfam" id="PF00109">
    <property type="entry name" value="ketoacyl-synt"/>
    <property type="match status" value="1"/>
</dbReference>
<dbReference type="PROSITE" id="PS52019">
    <property type="entry name" value="PKS_MFAS_DH"/>
    <property type="match status" value="1"/>
</dbReference>
<evidence type="ECO:0000259" key="6">
    <source>
        <dbReference type="PROSITE" id="PS52004"/>
    </source>
</evidence>
<dbReference type="InterPro" id="IPR042099">
    <property type="entry name" value="ANL_N_sf"/>
</dbReference>
<dbReference type="InterPro" id="IPR049900">
    <property type="entry name" value="PKS_mFAS_DH"/>
</dbReference>
<proteinExistence type="predicted"/>
<dbReference type="InterPro" id="IPR016035">
    <property type="entry name" value="Acyl_Trfase/lysoPLipase"/>
</dbReference>
<dbReference type="Gene3D" id="3.30.70.3290">
    <property type="match status" value="1"/>
</dbReference>
<dbReference type="InterPro" id="IPR006162">
    <property type="entry name" value="Ppantetheine_attach_site"/>
</dbReference>
<dbReference type="SMART" id="SM00827">
    <property type="entry name" value="PKS_AT"/>
    <property type="match status" value="1"/>
</dbReference>
<dbReference type="PROSITE" id="PS00012">
    <property type="entry name" value="PHOSPHOPANTETHEINE"/>
    <property type="match status" value="2"/>
</dbReference>
<dbReference type="Gene3D" id="3.40.50.720">
    <property type="entry name" value="NAD(P)-binding Rossmann-like Domain"/>
    <property type="match status" value="1"/>
</dbReference>
<dbReference type="InterPro" id="IPR020806">
    <property type="entry name" value="PKS_PP-bd"/>
</dbReference>
<evidence type="ECO:0000256" key="2">
    <source>
        <dbReference type="ARBA" id="ARBA00022553"/>
    </source>
</evidence>
<dbReference type="InterPro" id="IPR009081">
    <property type="entry name" value="PP-bd_ACP"/>
</dbReference>
<name>A0A4S4L6F0_9AGAM</name>
<dbReference type="SMART" id="SM00825">
    <property type="entry name" value="PKS_KS"/>
    <property type="match status" value="1"/>
</dbReference>
<dbReference type="InterPro" id="IPR049551">
    <property type="entry name" value="PKS_DH_C"/>
</dbReference>
<dbReference type="InterPro" id="IPR016039">
    <property type="entry name" value="Thiolase-like"/>
</dbReference>
<dbReference type="SUPFAM" id="SSF51735">
    <property type="entry name" value="NAD(P)-binding Rossmann-fold domains"/>
    <property type="match status" value="1"/>
</dbReference>
<gene>
    <name evidence="8" type="ORF">EW145_g3760</name>
</gene>
<dbReference type="InterPro" id="IPR036291">
    <property type="entry name" value="NAD(P)-bd_dom_sf"/>
</dbReference>
<dbReference type="Pfam" id="PF02801">
    <property type="entry name" value="Ketoacyl-synt_C"/>
    <property type="match status" value="1"/>
</dbReference>
<dbReference type="InterPro" id="IPR050091">
    <property type="entry name" value="PKS_NRPS_Biosynth_Enz"/>
</dbReference>
<dbReference type="InterPro" id="IPR036736">
    <property type="entry name" value="ACP-like_sf"/>
</dbReference>
<evidence type="ECO:0000259" key="5">
    <source>
        <dbReference type="PROSITE" id="PS50075"/>
    </source>
</evidence>
<dbReference type="InterPro" id="IPR020841">
    <property type="entry name" value="PKS_Beta-ketoAc_synthase_dom"/>
</dbReference>
<dbReference type="GO" id="GO:0006633">
    <property type="term" value="P:fatty acid biosynthetic process"/>
    <property type="evidence" value="ECO:0007669"/>
    <property type="project" value="TreeGrafter"/>
</dbReference>
<feature type="active site" description="Proton acceptor; for dehydratase activity" evidence="4">
    <location>
        <position position="1689"/>
    </location>
</feature>
<dbReference type="Pfam" id="PF00550">
    <property type="entry name" value="PP-binding"/>
    <property type="match status" value="3"/>
</dbReference>
<dbReference type="CDD" id="cd00833">
    <property type="entry name" value="PKS"/>
    <property type="match status" value="1"/>
</dbReference>
<evidence type="ECO:0000313" key="9">
    <source>
        <dbReference type="Proteomes" id="UP000308199"/>
    </source>
</evidence>
<feature type="domain" description="Ketosynthase family 3 (KS3)" evidence="6">
    <location>
        <begin position="744"/>
        <end position="1180"/>
    </location>
</feature>
<keyword evidence="1" id="KW-0596">Phosphopantetheine</keyword>
<dbReference type="Pfam" id="PF00698">
    <property type="entry name" value="Acyl_transf_1"/>
    <property type="match status" value="1"/>
</dbReference>
<dbReference type="Gene3D" id="1.10.1200.10">
    <property type="entry name" value="ACP-like"/>
    <property type="match status" value="3"/>
</dbReference>
<dbReference type="OrthoDB" id="5334845at2759"/>
<dbReference type="InterPro" id="IPR014031">
    <property type="entry name" value="Ketoacyl_synth_C"/>
</dbReference>
<dbReference type="SUPFAM" id="SSF53901">
    <property type="entry name" value="Thiolase-like"/>
    <property type="match status" value="1"/>
</dbReference>
<accession>A0A4S4L6F0</accession>
<dbReference type="SMART" id="SM01294">
    <property type="entry name" value="PKS_PP_betabranch"/>
    <property type="match status" value="1"/>
</dbReference>
<evidence type="ECO:0000259" key="7">
    <source>
        <dbReference type="PROSITE" id="PS52019"/>
    </source>
</evidence>
<dbReference type="SUPFAM" id="SSF55048">
    <property type="entry name" value="Probable ACP-binding domain of malonyl-CoA ACP transacylase"/>
    <property type="match status" value="1"/>
</dbReference>
<dbReference type="Gene3D" id="3.10.129.110">
    <property type="entry name" value="Polyketide synthase dehydratase"/>
    <property type="match status" value="1"/>
</dbReference>
<feature type="region of interest" description="C-terminal hotdog fold" evidence="4">
    <location>
        <begin position="1785"/>
        <end position="1932"/>
    </location>
</feature>
<dbReference type="InterPro" id="IPR014030">
    <property type="entry name" value="Ketoacyl_synth_N"/>
</dbReference>
<dbReference type="GO" id="GO:0004312">
    <property type="term" value="F:fatty acid synthase activity"/>
    <property type="evidence" value="ECO:0007669"/>
    <property type="project" value="TreeGrafter"/>
</dbReference>
<dbReference type="PANTHER" id="PTHR43775:SF37">
    <property type="entry name" value="SI:DKEY-61P9.11"/>
    <property type="match status" value="1"/>
</dbReference>
<dbReference type="PANTHER" id="PTHR43775">
    <property type="entry name" value="FATTY ACID SYNTHASE"/>
    <property type="match status" value="1"/>
</dbReference>
<feature type="domain" description="Carrier" evidence="5">
    <location>
        <begin position="2576"/>
        <end position="2651"/>
    </location>
</feature>
<dbReference type="SUPFAM" id="SSF52151">
    <property type="entry name" value="FabD/lysophospholipase-like"/>
    <property type="match status" value="1"/>
</dbReference>
<evidence type="ECO:0000256" key="3">
    <source>
        <dbReference type="ARBA" id="ARBA00022679"/>
    </source>
</evidence>
<feature type="region of interest" description="N-terminal hotdog fold" evidence="4">
    <location>
        <begin position="1652"/>
        <end position="1773"/>
    </location>
</feature>
<dbReference type="Pfam" id="PF22621">
    <property type="entry name" value="CurL-like_PKS_C"/>
    <property type="match status" value="1"/>
</dbReference>
<dbReference type="SMART" id="SM00822">
    <property type="entry name" value="PKS_KR"/>
    <property type="match status" value="1"/>
</dbReference>
<protein>
    <recommendedName>
        <fullName evidence="10">Carrier domain-containing protein</fullName>
    </recommendedName>
</protein>
<dbReference type="InterPro" id="IPR013968">
    <property type="entry name" value="PKS_KR"/>
</dbReference>
<dbReference type="Pfam" id="PF23562">
    <property type="entry name" value="AMP-binding_C_3"/>
    <property type="match status" value="1"/>
</dbReference>
<comment type="caution">
    <text evidence="8">The sequence shown here is derived from an EMBL/GenBank/DDBJ whole genome shotgun (WGS) entry which is preliminary data.</text>
</comment>
<dbReference type="InterPro" id="IPR057326">
    <property type="entry name" value="KR_dom"/>
</dbReference>
<dbReference type="InterPro" id="IPR014043">
    <property type="entry name" value="Acyl_transferase_dom"/>
</dbReference>
<dbReference type="InterPro" id="IPR016036">
    <property type="entry name" value="Malonyl_transacylase_ACP-bd"/>
</dbReference>
<dbReference type="SUPFAM" id="SSF56801">
    <property type="entry name" value="Acetyl-CoA synthetase-like"/>
    <property type="match status" value="1"/>
</dbReference>
<dbReference type="GO" id="GO:0031177">
    <property type="term" value="F:phosphopantetheine binding"/>
    <property type="evidence" value="ECO:0007669"/>
    <property type="project" value="InterPro"/>
</dbReference>
<keyword evidence="3" id="KW-0808">Transferase</keyword>
<dbReference type="SMART" id="SM00823">
    <property type="entry name" value="PKS_PP"/>
    <property type="match status" value="3"/>
</dbReference>
<reference evidence="8 9" key="1">
    <citation type="submission" date="2019-02" db="EMBL/GenBank/DDBJ databases">
        <title>Genome sequencing of the rare red list fungi Phellinidium pouzarii.</title>
        <authorList>
            <person name="Buettner E."/>
            <person name="Kellner H."/>
        </authorList>
    </citation>
    <scope>NUCLEOTIDE SEQUENCE [LARGE SCALE GENOMIC DNA]</scope>
    <source>
        <strain evidence="8 9">DSM 108285</strain>
    </source>
</reference>
<feature type="domain" description="Carrier" evidence="5">
    <location>
        <begin position="2474"/>
        <end position="2552"/>
    </location>
</feature>
<keyword evidence="9" id="KW-1185">Reference proteome</keyword>
<feature type="domain" description="PKS/mFAS DH" evidence="7">
    <location>
        <begin position="1652"/>
        <end position="1932"/>
    </location>
</feature>
<dbReference type="EMBL" id="SGPK01000169">
    <property type="protein sequence ID" value="THH06897.1"/>
    <property type="molecule type" value="Genomic_DNA"/>
</dbReference>
<dbReference type="Proteomes" id="UP000308199">
    <property type="component" value="Unassembled WGS sequence"/>
</dbReference>
<dbReference type="InterPro" id="IPR001227">
    <property type="entry name" value="Ac_transferase_dom_sf"/>
</dbReference>
<dbReference type="Pfam" id="PF08659">
    <property type="entry name" value="KR"/>
    <property type="match status" value="1"/>
</dbReference>
<keyword evidence="2" id="KW-0597">Phosphoprotein</keyword>
<dbReference type="Gene3D" id="3.40.50.12780">
    <property type="entry name" value="N-terminal domain of ligase-like"/>
    <property type="match status" value="1"/>
</dbReference>
<dbReference type="Pfam" id="PF00501">
    <property type="entry name" value="AMP-binding"/>
    <property type="match status" value="1"/>
</dbReference>
<dbReference type="SUPFAM" id="SSF47336">
    <property type="entry name" value="ACP-like"/>
    <property type="match status" value="3"/>
</dbReference>
<feature type="domain" description="Carrier" evidence="5">
    <location>
        <begin position="642"/>
        <end position="718"/>
    </location>
</feature>
<dbReference type="Gene3D" id="3.40.47.10">
    <property type="match status" value="1"/>
</dbReference>
<dbReference type="InterPro" id="IPR000873">
    <property type="entry name" value="AMP-dep_synth/lig_dom"/>
</dbReference>
<feature type="non-terminal residue" evidence="8">
    <location>
        <position position="1"/>
    </location>
</feature>
<evidence type="ECO:0000256" key="1">
    <source>
        <dbReference type="ARBA" id="ARBA00022450"/>
    </source>
</evidence>